<feature type="transmembrane region" description="Helical" evidence="6">
    <location>
        <begin position="226"/>
        <end position="244"/>
    </location>
</feature>
<keyword evidence="9" id="KW-1185">Reference proteome</keyword>
<dbReference type="FunFam" id="1.20.1250.20:FF:000013">
    <property type="entry name" value="MFS general substrate transporter"/>
    <property type="match status" value="1"/>
</dbReference>
<comment type="subcellular location">
    <subcellularLocation>
        <location evidence="1">Membrane</location>
        <topology evidence="1">Multi-pass membrane protein</topology>
    </subcellularLocation>
</comment>
<feature type="transmembrane region" description="Helical" evidence="6">
    <location>
        <begin position="20"/>
        <end position="44"/>
    </location>
</feature>
<dbReference type="PROSITE" id="PS00216">
    <property type="entry name" value="SUGAR_TRANSPORT_1"/>
    <property type="match status" value="1"/>
</dbReference>
<gene>
    <name evidence="8" type="ORF">EW026_g1676</name>
</gene>
<dbReference type="EMBL" id="SGPJ01000036">
    <property type="protein sequence ID" value="THH00927.1"/>
    <property type="molecule type" value="Genomic_DNA"/>
</dbReference>
<dbReference type="PANTHER" id="PTHR43791">
    <property type="entry name" value="PERMEASE-RELATED"/>
    <property type="match status" value="1"/>
</dbReference>
<feature type="transmembrane region" description="Helical" evidence="6">
    <location>
        <begin position="162"/>
        <end position="182"/>
    </location>
</feature>
<sequence>MLTLWGIVTIFQGFITTYAGLVICRFFLGLFEGGLLPGLALYLASFYPRQKLQFRISVFFASSSLAGAFSGLLATAIIRMEGVGGKHGWAWIFILEGVFTVFCGIASFFLMSATPDTASFLTQDEKEFIDFELRRDGVRAQKSSDDEFSWAEVRKAFRQPHMLIMAIAGFLNGSTLFGLAYFLPTIVASLGYTANQAQLMSVPPFAVSFVLSIITSFLSDLYGRRGWTISFLAVISIVGFGMFLGSEDSQVRYGSLFLLLPGTYCAAPPLSAWIANNAAPHVRRATALAFLTTMTNSGGILSTWLLGSLSAAPKYTKASVTFLIFQVGILVCAQLNLGYLMMRNSEKAVIRQSLLDRNEEQGGLGDESAWFEYKL</sequence>
<keyword evidence="3 6" id="KW-0812">Transmembrane</keyword>
<protein>
    <recommendedName>
        <fullName evidence="7">Major facilitator superfamily (MFS) profile domain-containing protein</fullName>
    </recommendedName>
</protein>
<feature type="transmembrane region" description="Helical" evidence="6">
    <location>
        <begin position="287"/>
        <end position="306"/>
    </location>
</feature>
<keyword evidence="5 6" id="KW-0472">Membrane</keyword>
<evidence type="ECO:0000313" key="8">
    <source>
        <dbReference type="EMBL" id="THH00927.1"/>
    </source>
</evidence>
<evidence type="ECO:0000256" key="4">
    <source>
        <dbReference type="ARBA" id="ARBA00022989"/>
    </source>
</evidence>
<organism evidence="8 9">
    <name type="scientific">Hermanssonia centrifuga</name>
    <dbReference type="NCBI Taxonomy" id="98765"/>
    <lineage>
        <taxon>Eukaryota</taxon>
        <taxon>Fungi</taxon>
        <taxon>Dikarya</taxon>
        <taxon>Basidiomycota</taxon>
        <taxon>Agaricomycotina</taxon>
        <taxon>Agaricomycetes</taxon>
        <taxon>Polyporales</taxon>
        <taxon>Meruliaceae</taxon>
        <taxon>Hermanssonia</taxon>
    </lineage>
</organism>
<evidence type="ECO:0000256" key="2">
    <source>
        <dbReference type="ARBA" id="ARBA00022448"/>
    </source>
</evidence>
<evidence type="ECO:0000256" key="3">
    <source>
        <dbReference type="ARBA" id="ARBA00022692"/>
    </source>
</evidence>
<evidence type="ECO:0000256" key="6">
    <source>
        <dbReference type="SAM" id="Phobius"/>
    </source>
</evidence>
<dbReference type="GO" id="GO:0022857">
    <property type="term" value="F:transmembrane transporter activity"/>
    <property type="evidence" value="ECO:0007669"/>
    <property type="project" value="InterPro"/>
</dbReference>
<dbReference type="AlphaFoldDB" id="A0A4S4KRG6"/>
<comment type="caution">
    <text evidence="8">The sequence shown here is derived from an EMBL/GenBank/DDBJ whole genome shotgun (WGS) entry which is preliminary data.</text>
</comment>
<feature type="transmembrane region" description="Helical" evidence="6">
    <location>
        <begin position="56"/>
        <end position="78"/>
    </location>
</feature>
<name>A0A4S4KRG6_9APHY</name>
<dbReference type="InterPro" id="IPR036259">
    <property type="entry name" value="MFS_trans_sf"/>
</dbReference>
<dbReference type="InterPro" id="IPR005829">
    <property type="entry name" value="Sugar_transporter_CS"/>
</dbReference>
<feature type="domain" description="Major facilitator superfamily (MFS) profile" evidence="7">
    <location>
        <begin position="1"/>
        <end position="344"/>
    </location>
</feature>
<feature type="transmembrane region" description="Helical" evidence="6">
    <location>
        <begin position="202"/>
        <end position="219"/>
    </location>
</feature>
<dbReference type="SUPFAM" id="SSF103473">
    <property type="entry name" value="MFS general substrate transporter"/>
    <property type="match status" value="1"/>
</dbReference>
<proteinExistence type="predicted"/>
<evidence type="ECO:0000313" key="9">
    <source>
        <dbReference type="Proteomes" id="UP000309038"/>
    </source>
</evidence>
<dbReference type="InterPro" id="IPR011701">
    <property type="entry name" value="MFS"/>
</dbReference>
<dbReference type="PANTHER" id="PTHR43791:SF85">
    <property type="entry name" value="TRANSPORTER, PUTATIVE (AFU_ORTHOLOGUE AFUA_6G00710)-RELATED"/>
    <property type="match status" value="1"/>
</dbReference>
<dbReference type="Pfam" id="PF07690">
    <property type="entry name" value="MFS_1"/>
    <property type="match status" value="1"/>
</dbReference>
<feature type="transmembrane region" description="Helical" evidence="6">
    <location>
        <begin position="256"/>
        <end position="275"/>
    </location>
</feature>
<dbReference type="PROSITE" id="PS50850">
    <property type="entry name" value="MFS"/>
    <property type="match status" value="1"/>
</dbReference>
<dbReference type="Gene3D" id="1.20.1250.20">
    <property type="entry name" value="MFS general substrate transporter like domains"/>
    <property type="match status" value="1"/>
</dbReference>
<evidence type="ECO:0000259" key="7">
    <source>
        <dbReference type="PROSITE" id="PS50850"/>
    </source>
</evidence>
<dbReference type="Proteomes" id="UP000309038">
    <property type="component" value="Unassembled WGS sequence"/>
</dbReference>
<keyword evidence="2" id="KW-0813">Transport</keyword>
<evidence type="ECO:0000256" key="1">
    <source>
        <dbReference type="ARBA" id="ARBA00004141"/>
    </source>
</evidence>
<dbReference type="GO" id="GO:0016020">
    <property type="term" value="C:membrane"/>
    <property type="evidence" value="ECO:0007669"/>
    <property type="project" value="UniProtKB-SubCell"/>
</dbReference>
<dbReference type="InterPro" id="IPR020846">
    <property type="entry name" value="MFS_dom"/>
</dbReference>
<evidence type="ECO:0000256" key="5">
    <source>
        <dbReference type="ARBA" id="ARBA00023136"/>
    </source>
</evidence>
<feature type="transmembrane region" description="Helical" evidence="6">
    <location>
        <begin position="318"/>
        <end position="342"/>
    </location>
</feature>
<reference evidence="8 9" key="1">
    <citation type="submission" date="2019-02" db="EMBL/GenBank/DDBJ databases">
        <title>Genome sequencing of the rare red list fungi Phlebia centrifuga.</title>
        <authorList>
            <person name="Buettner E."/>
            <person name="Kellner H."/>
        </authorList>
    </citation>
    <scope>NUCLEOTIDE SEQUENCE [LARGE SCALE GENOMIC DNA]</scope>
    <source>
        <strain evidence="8 9">DSM 108282</strain>
    </source>
</reference>
<accession>A0A4S4KRG6</accession>
<keyword evidence="4 6" id="KW-1133">Transmembrane helix</keyword>
<feature type="transmembrane region" description="Helical" evidence="6">
    <location>
        <begin position="90"/>
        <end position="111"/>
    </location>
</feature>